<reference evidence="2 3" key="1">
    <citation type="submission" date="2018-10" db="EMBL/GenBank/DDBJ databases">
        <title>A high-quality apple genome assembly.</title>
        <authorList>
            <person name="Hu J."/>
        </authorList>
    </citation>
    <scope>NUCLEOTIDE SEQUENCE [LARGE SCALE GENOMIC DNA]</scope>
    <source>
        <strain evidence="3">cv. HFTH1</strain>
        <tissue evidence="2">Young leaf</tissue>
    </source>
</reference>
<feature type="chain" id="PRO_5019712997" description="Reverse transcriptase zinc-binding domain-containing protein" evidence="1">
    <location>
        <begin position="18"/>
        <end position="206"/>
    </location>
</feature>
<organism evidence="2 3">
    <name type="scientific">Malus domestica</name>
    <name type="common">Apple</name>
    <name type="synonym">Pyrus malus</name>
    <dbReference type="NCBI Taxonomy" id="3750"/>
    <lineage>
        <taxon>Eukaryota</taxon>
        <taxon>Viridiplantae</taxon>
        <taxon>Streptophyta</taxon>
        <taxon>Embryophyta</taxon>
        <taxon>Tracheophyta</taxon>
        <taxon>Spermatophyta</taxon>
        <taxon>Magnoliopsida</taxon>
        <taxon>eudicotyledons</taxon>
        <taxon>Gunneridae</taxon>
        <taxon>Pentapetalae</taxon>
        <taxon>rosids</taxon>
        <taxon>fabids</taxon>
        <taxon>Rosales</taxon>
        <taxon>Rosaceae</taxon>
        <taxon>Amygdaloideae</taxon>
        <taxon>Maleae</taxon>
        <taxon>Malus</taxon>
    </lineage>
</organism>
<evidence type="ECO:0000313" key="3">
    <source>
        <dbReference type="Proteomes" id="UP000290289"/>
    </source>
</evidence>
<dbReference type="AlphaFoldDB" id="A0A498KHX4"/>
<evidence type="ECO:0000256" key="1">
    <source>
        <dbReference type="SAM" id="SignalP"/>
    </source>
</evidence>
<keyword evidence="1" id="KW-0732">Signal</keyword>
<feature type="signal peptide" evidence="1">
    <location>
        <begin position="1"/>
        <end position="17"/>
    </location>
</feature>
<keyword evidence="3" id="KW-1185">Reference proteome</keyword>
<evidence type="ECO:0008006" key="4">
    <source>
        <dbReference type="Google" id="ProtNLM"/>
    </source>
</evidence>
<evidence type="ECO:0000313" key="2">
    <source>
        <dbReference type="EMBL" id="RXI07890.1"/>
    </source>
</evidence>
<accession>A0A498KHX4</accession>
<comment type="caution">
    <text evidence="2">The sequence shown here is derived from an EMBL/GenBank/DDBJ whole genome shotgun (WGS) entry which is preliminary data.</text>
</comment>
<sequence length="206" mass="22812">MILKGFSLLKMLIKLLALCMNGHLPRAPMLLIIHFGTVFGKPTPRVEVALENICVLCNSSRELALHVFSACPFARAVFFSSNIETGTRGVVPSSFCNWLNQCPAALSSSQFGLLLMRCLFTLYGELILSYGTARWRTLHSCVILQAFISLILLKLSQPSNLATSVSFSLTSSPTVMDQDYVDVLSMLLQILGVLVCEIFRRSRMLC</sequence>
<dbReference type="Proteomes" id="UP000290289">
    <property type="component" value="Chromosome 1"/>
</dbReference>
<protein>
    <recommendedName>
        <fullName evidence="4">Reverse transcriptase zinc-binding domain-containing protein</fullName>
    </recommendedName>
</protein>
<proteinExistence type="predicted"/>
<gene>
    <name evidence="2" type="ORF">DVH24_014456</name>
</gene>
<dbReference type="EMBL" id="RDQH01000327">
    <property type="protein sequence ID" value="RXI07890.1"/>
    <property type="molecule type" value="Genomic_DNA"/>
</dbReference>
<name>A0A498KHX4_MALDO</name>